<dbReference type="Pfam" id="PF08530">
    <property type="entry name" value="PepX_C"/>
    <property type="match status" value="1"/>
</dbReference>
<organism evidence="8 9">
    <name type="scientific">Actinomadura rubrobrunea</name>
    <dbReference type="NCBI Taxonomy" id="115335"/>
    <lineage>
        <taxon>Bacteria</taxon>
        <taxon>Bacillati</taxon>
        <taxon>Actinomycetota</taxon>
        <taxon>Actinomycetes</taxon>
        <taxon>Streptosporangiales</taxon>
        <taxon>Thermomonosporaceae</taxon>
        <taxon>Actinomadura</taxon>
    </lineage>
</organism>
<evidence type="ECO:0000313" key="9">
    <source>
        <dbReference type="Proteomes" id="UP001165124"/>
    </source>
</evidence>
<keyword evidence="2" id="KW-0813">Transport</keyword>
<dbReference type="InterPro" id="IPR008979">
    <property type="entry name" value="Galactose-bd-like_sf"/>
</dbReference>
<accession>A0A9W6UVQ3</accession>
<dbReference type="AlphaFoldDB" id="A0A9W6UVQ3"/>
<dbReference type="GO" id="GO:0008239">
    <property type="term" value="F:dipeptidyl-peptidase activity"/>
    <property type="evidence" value="ECO:0007669"/>
    <property type="project" value="InterPro"/>
</dbReference>
<dbReference type="InterPro" id="IPR013736">
    <property type="entry name" value="Xaa-Pro_dipept_C"/>
</dbReference>
<dbReference type="InterPro" id="IPR000383">
    <property type="entry name" value="Xaa-Pro-like_dom"/>
</dbReference>
<keyword evidence="9" id="KW-1185">Reference proteome</keyword>
<dbReference type="InterPro" id="IPR003439">
    <property type="entry name" value="ABC_transporter-like_ATP-bd"/>
</dbReference>
<name>A0A9W6UVQ3_9ACTN</name>
<dbReference type="GO" id="GO:0016887">
    <property type="term" value="F:ATP hydrolysis activity"/>
    <property type="evidence" value="ECO:0007669"/>
    <property type="project" value="InterPro"/>
</dbReference>
<dbReference type="Gene3D" id="3.40.50.1820">
    <property type="entry name" value="alpha/beta hydrolase"/>
    <property type="match status" value="1"/>
</dbReference>
<evidence type="ECO:0000256" key="3">
    <source>
        <dbReference type="ARBA" id="ARBA00022741"/>
    </source>
</evidence>
<dbReference type="SUPFAM" id="SSF52540">
    <property type="entry name" value="P-loop containing nucleoside triphosphate hydrolases"/>
    <property type="match status" value="1"/>
</dbReference>
<dbReference type="SMART" id="SM00939">
    <property type="entry name" value="PepX_C"/>
    <property type="match status" value="1"/>
</dbReference>
<evidence type="ECO:0000256" key="1">
    <source>
        <dbReference type="ARBA" id="ARBA00005417"/>
    </source>
</evidence>
<proteinExistence type="inferred from homology"/>
<sequence length="845" mass="88709">MRLGGARTLRERWGRAGRATRWTAAAAAVAAAAAGGGLAWNAASGEPPVTSRHQRIQVVDGPKDDQRVWLDTTFFAPVGAAKGPAVLLAHGFGGSKDDMRAEAEELARAGYAVLTWSARGFGASTGQIALNSPDYEVKDVRQLIDWLARRPEVVLDRPGDPRVGIAGASYGGAIALMTAAHDPRVDAIAPQITWYSLSDALFPNATGEGADAGVFKKLWAGIFFTGQGGQDPCGRFLPSLCSMYQEVAESGRPTPEAVETLRRSSPASVAARITVPTLLIQGQSDSMFPLDQADANARAIARNGAPVSVVWFQGGHDGGDPETERVRRLVRDWFDRRLRGDADAPPVAGFTVTRAGGIDSASQQLVVRAASTDRYPGLAGASRRTVPLSGPEQTVHNPAGGSPPSISALPGLGALGGLADLGGAGAMAGRLPADMPGQSAVFDSPRLTEPLQLTGAPTVRVRVQADGDATLFAKLYDVAPDGTATPARRLAAPLRVRDAAGGREVAVTLPGMDYRFDRGHRLRLVLSTTDMGFATPAEPASYKVRAVSGLTVPTVPSLTTPPAPVPAWVWGLPAAGLAAAAAIVLTGRRRGPARDFDPALADVPLQITGLTKAYKNGHKNGHLAVDDLSFRVEKGQVLGLLGPNGAGKTTTLRMLMGLIHPDAGEIRIFGHRVTPGAPVLSRLGSFVEGPGFLPHLSGRDNLDLYWRATGRPPEEAHVDEALRIAGLGAALDRSVRTYSQGMRQRLAIAQAMLGLPDLLVLDEPTNGLDPPQIREMREVLVRYAAAGRTVIVSSHLLAEVEQTCTHAVVMSRGRRVAAGPVAEIVGSGRRLEDAFLEIIGSGGTA</sequence>
<evidence type="ECO:0000256" key="4">
    <source>
        <dbReference type="ARBA" id="ARBA00022801"/>
    </source>
</evidence>
<gene>
    <name evidence="8" type="ORF">Arub01_41400</name>
</gene>
<dbReference type="PANTHER" id="PTHR43335">
    <property type="entry name" value="ABC TRANSPORTER, ATP-BINDING PROTEIN"/>
    <property type="match status" value="1"/>
</dbReference>
<dbReference type="SUPFAM" id="SSF53474">
    <property type="entry name" value="alpha/beta-Hydrolases"/>
    <property type="match status" value="1"/>
</dbReference>
<keyword evidence="5 8" id="KW-0067">ATP-binding</keyword>
<dbReference type="RefSeq" id="WP_067915474.1">
    <property type="nucleotide sequence ID" value="NZ_BSRZ01000011.1"/>
</dbReference>
<evidence type="ECO:0000256" key="2">
    <source>
        <dbReference type="ARBA" id="ARBA00022448"/>
    </source>
</evidence>
<keyword evidence="3" id="KW-0547">Nucleotide-binding</keyword>
<feature type="domain" description="ABC transporter" evidence="7">
    <location>
        <begin position="605"/>
        <end position="837"/>
    </location>
</feature>
<dbReference type="InterPro" id="IPR029058">
    <property type="entry name" value="AB_hydrolase_fold"/>
</dbReference>
<dbReference type="SMART" id="SM00382">
    <property type="entry name" value="AAA"/>
    <property type="match status" value="1"/>
</dbReference>
<dbReference type="Gene3D" id="3.40.50.300">
    <property type="entry name" value="P-loop containing nucleotide triphosphate hydrolases"/>
    <property type="match status" value="1"/>
</dbReference>
<feature type="region of interest" description="Disordered" evidence="6">
    <location>
        <begin position="378"/>
        <end position="406"/>
    </location>
</feature>
<comment type="caution">
    <text evidence="8">The sequence shown here is derived from an EMBL/GenBank/DDBJ whole genome shotgun (WGS) entry which is preliminary data.</text>
</comment>
<dbReference type="EMBL" id="BSRZ01000011">
    <property type="protein sequence ID" value="GLW65896.1"/>
    <property type="molecule type" value="Genomic_DNA"/>
</dbReference>
<dbReference type="InterPro" id="IPR017871">
    <property type="entry name" value="ABC_transporter-like_CS"/>
</dbReference>
<dbReference type="GO" id="GO:0005524">
    <property type="term" value="F:ATP binding"/>
    <property type="evidence" value="ECO:0007669"/>
    <property type="project" value="UniProtKB-KW"/>
</dbReference>
<comment type="similarity">
    <text evidence="1">Belongs to the ABC transporter superfamily.</text>
</comment>
<dbReference type="Pfam" id="PF00005">
    <property type="entry name" value="ABC_tran"/>
    <property type="match status" value="1"/>
</dbReference>
<evidence type="ECO:0000256" key="6">
    <source>
        <dbReference type="SAM" id="MobiDB-lite"/>
    </source>
</evidence>
<dbReference type="Proteomes" id="UP001165124">
    <property type="component" value="Unassembled WGS sequence"/>
</dbReference>
<dbReference type="PROSITE" id="PS00211">
    <property type="entry name" value="ABC_TRANSPORTER_1"/>
    <property type="match status" value="1"/>
</dbReference>
<protein>
    <submittedName>
        <fullName evidence="8">ABC transporter ATP-binding protein</fullName>
    </submittedName>
</protein>
<dbReference type="SUPFAM" id="SSF49785">
    <property type="entry name" value="Galactose-binding domain-like"/>
    <property type="match status" value="1"/>
</dbReference>
<dbReference type="PROSITE" id="PS50893">
    <property type="entry name" value="ABC_TRANSPORTER_2"/>
    <property type="match status" value="1"/>
</dbReference>
<dbReference type="PANTHER" id="PTHR43335:SF4">
    <property type="entry name" value="ABC TRANSPORTER, ATP-BINDING PROTEIN"/>
    <property type="match status" value="1"/>
</dbReference>
<dbReference type="Pfam" id="PF02129">
    <property type="entry name" value="Peptidase_S15"/>
    <property type="match status" value="1"/>
</dbReference>
<keyword evidence="4" id="KW-0378">Hydrolase</keyword>
<evidence type="ECO:0000259" key="7">
    <source>
        <dbReference type="PROSITE" id="PS50893"/>
    </source>
</evidence>
<evidence type="ECO:0000313" key="8">
    <source>
        <dbReference type="EMBL" id="GLW65896.1"/>
    </source>
</evidence>
<reference evidence="8" key="1">
    <citation type="submission" date="2023-02" db="EMBL/GenBank/DDBJ databases">
        <title>Actinomadura rubrobrunea NBRC 14622.</title>
        <authorList>
            <person name="Ichikawa N."/>
            <person name="Sato H."/>
            <person name="Tonouchi N."/>
        </authorList>
    </citation>
    <scope>NUCLEOTIDE SEQUENCE</scope>
    <source>
        <strain evidence="8">NBRC 14622</strain>
    </source>
</reference>
<evidence type="ECO:0000256" key="5">
    <source>
        <dbReference type="ARBA" id="ARBA00022840"/>
    </source>
</evidence>
<dbReference type="InterPro" id="IPR003593">
    <property type="entry name" value="AAA+_ATPase"/>
</dbReference>
<dbReference type="Gene3D" id="2.60.120.260">
    <property type="entry name" value="Galactose-binding domain-like"/>
    <property type="match status" value="1"/>
</dbReference>
<dbReference type="InterPro" id="IPR027417">
    <property type="entry name" value="P-loop_NTPase"/>
</dbReference>